<gene>
    <name evidence="1" type="ORF">CHARACLAT_007254</name>
</gene>
<evidence type="ECO:0000313" key="1">
    <source>
        <dbReference type="EMBL" id="MED6276860.1"/>
    </source>
</evidence>
<reference evidence="1 2" key="1">
    <citation type="submission" date="2021-06" db="EMBL/GenBank/DDBJ databases">
        <authorList>
            <person name="Palmer J.M."/>
        </authorList>
    </citation>
    <scope>NUCLEOTIDE SEQUENCE [LARGE SCALE GENOMIC DNA]</scope>
    <source>
        <strain evidence="1 2">CL_MEX2019</strain>
        <tissue evidence="1">Muscle</tissue>
    </source>
</reference>
<organism evidence="1 2">
    <name type="scientific">Characodon lateralis</name>
    <dbReference type="NCBI Taxonomy" id="208331"/>
    <lineage>
        <taxon>Eukaryota</taxon>
        <taxon>Metazoa</taxon>
        <taxon>Chordata</taxon>
        <taxon>Craniata</taxon>
        <taxon>Vertebrata</taxon>
        <taxon>Euteleostomi</taxon>
        <taxon>Actinopterygii</taxon>
        <taxon>Neopterygii</taxon>
        <taxon>Teleostei</taxon>
        <taxon>Neoteleostei</taxon>
        <taxon>Acanthomorphata</taxon>
        <taxon>Ovalentaria</taxon>
        <taxon>Atherinomorphae</taxon>
        <taxon>Cyprinodontiformes</taxon>
        <taxon>Goodeidae</taxon>
        <taxon>Characodon</taxon>
    </lineage>
</organism>
<accession>A0ABU7DQR3</accession>
<comment type="caution">
    <text evidence="1">The sequence shown here is derived from an EMBL/GenBank/DDBJ whole genome shotgun (WGS) entry which is preliminary data.</text>
</comment>
<name>A0ABU7DQR3_9TELE</name>
<keyword evidence="2" id="KW-1185">Reference proteome</keyword>
<evidence type="ECO:0000313" key="2">
    <source>
        <dbReference type="Proteomes" id="UP001352852"/>
    </source>
</evidence>
<sequence>MLSLPCLHMARMVSRFPLMDCQRCSKLGMLFLTELCFKPLHNYLPDLPAVFLGLHDVVSSLMFPDKPLRPSQNSCIYPESKLHSGGLLKLVGGWLILFWGIRVGGP</sequence>
<proteinExistence type="predicted"/>
<dbReference type="Proteomes" id="UP001352852">
    <property type="component" value="Unassembled WGS sequence"/>
</dbReference>
<protein>
    <submittedName>
        <fullName evidence="1">Uncharacterized protein</fullName>
    </submittedName>
</protein>
<dbReference type="EMBL" id="JAHUTJ010033185">
    <property type="protein sequence ID" value="MED6276860.1"/>
    <property type="molecule type" value="Genomic_DNA"/>
</dbReference>